<evidence type="ECO:0000256" key="1">
    <source>
        <dbReference type="PROSITE-ProRule" id="PRU00409"/>
    </source>
</evidence>
<keyword evidence="4" id="KW-1185">Reference proteome</keyword>
<dbReference type="InterPro" id="IPR011761">
    <property type="entry name" value="ATP-grasp"/>
</dbReference>
<dbReference type="Proteomes" id="UP000315700">
    <property type="component" value="Chromosome"/>
</dbReference>
<evidence type="ECO:0000313" key="3">
    <source>
        <dbReference type="EMBL" id="QDT55755.1"/>
    </source>
</evidence>
<proteinExistence type="predicted"/>
<dbReference type="AlphaFoldDB" id="A0A517SI16"/>
<feature type="domain" description="ATP-grasp" evidence="2">
    <location>
        <begin position="131"/>
        <end position="315"/>
    </location>
</feature>
<name>A0A517SI16_9PLAN</name>
<evidence type="ECO:0000259" key="2">
    <source>
        <dbReference type="PROSITE" id="PS50975"/>
    </source>
</evidence>
<dbReference type="Gene3D" id="2.30.36.100">
    <property type="match status" value="1"/>
</dbReference>
<dbReference type="RefSeq" id="WP_145031982.1">
    <property type="nucleotide sequence ID" value="NZ_CP036271.1"/>
</dbReference>
<dbReference type="InterPro" id="IPR040803">
    <property type="entry name" value="MfnD_preATP-grasp"/>
</dbReference>
<keyword evidence="1" id="KW-0547">Nucleotide-binding</keyword>
<dbReference type="InParanoid" id="A0A517SI16"/>
<dbReference type="EMBL" id="CP036271">
    <property type="protein sequence ID" value="QDT55755.1"/>
    <property type="molecule type" value="Genomic_DNA"/>
</dbReference>
<dbReference type="GO" id="GO:0005524">
    <property type="term" value="F:ATP binding"/>
    <property type="evidence" value="ECO:0007669"/>
    <property type="project" value="UniProtKB-UniRule"/>
</dbReference>
<organism evidence="3 4">
    <name type="scientific">Caulifigura coniformis</name>
    <dbReference type="NCBI Taxonomy" id="2527983"/>
    <lineage>
        <taxon>Bacteria</taxon>
        <taxon>Pseudomonadati</taxon>
        <taxon>Planctomycetota</taxon>
        <taxon>Planctomycetia</taxon>
        <taxon>Planctomycetales</taxon>
        <taxon>Planctomycetaceae</taxon>
        <taxon>Caulifigura</taxon>
    </lineage>
</organism>
<dbReference type="GO" id="GO:0046872">
    <property type="term" value="F:metal ion binding"/>
    <property type="evidence" value="ECO:0007669"/>
    <property type="project" value="InterPro"/>
</dbReference>
<dbReference type="Pfam" id="PF02655">
    <property type="entry name" value="ATP-grasp_3"/>
    <property type="match status" value="1"/>
</dbReference>
<evidence type="ECO:0000313" key="4">
    <source>
        <dbReference type="Proteomes" id="UP000315700"/>
    </source>
</evidence>
<keyword evidence="1" id="KW-0067">ATP-binding</keyword>
<sequence length="339" mass="35767">MQVFLHEFITSGALNGQPLPDSLLREGAAMHRAVAKSLLAIEGVEVVTTRDHRIAALDVPGLSERAVSDPGEEANEFRSLSAGSAKTLIIAPEINGELGRRVSLAIEIAGPERVLNAPALVVAASDKWETFLRLRAAGVPTIETRLGSSGAAPGWDRPVVKPRDGAGSQSVRRLANMAPAPGDTPSFDGQSIIQPFVEGRWMSCTALFRPDGGVDLLPPAEQGIANDGTFSYLGGSIPARCEASRLHELALRAIRAVAGDGARPVGGVGVDFVENAKDGELLVCEVNPRFTTSFVAAVELAETNLLAGLLATGVPSPRWKPGRLEFDASGHVRRPRSVR</sequence>
<gene>
    <name evidence="3" type="ORF">Pan44_38020</name>
</gene>
<accession>A0A517SI16</accession>
<reference evidence="3 4" key="1">
    <citation type="submission" date="2019-02" db="EMBL/GenBank/DDBJ databases">
        <title>Deep-cultivation of Planctomycetes and their phenomic and genomic characterization uncovers novel biology.</title>
        <authorList>
            <person name="Wiegand S."/>
            <person name="Jogler M."/>
            <person name="Boedeker C."/>
            <person name="Pinto D."/>
            <person name="Vollmers J."/>
            <person name="Rivas-Marin E."/>
            <person name="Kohn T."/>
            <person name="Peeters S.H."/>
            <person name="Heuer A."/>
            <person name="Rast P."/>
            <person name="Oberbeckmann S."/>
            <person name="Bunk B."/>
            <person name="Jeske O."/>
            <person name="Meyerdierks A."/>
            <person name="Storesund J.E."/>
            <person name="Kallscheuer N."/>
            <person name="Luecker S."/>
            <person name="Lage O.M."/>
            <person name="Pohl T."/>
            <person name="Merkel B.J."/>
            <person name="Hornburger P."/>
            <person name="Mueller R.-W."/>
            <person name="Bruemmer F."/>
            <person name="Labrenz M."/>
            <person name="Spormann A.M."/>
            <person name="Op den Camp H."/>
            <person name="Overmann J."/>
            <person name="Amann R."/>
            <person name="Jetten M.S.M."/>
            <person name="Mascher T."/>
            <person name="Medema M.H."/>
            <person name="Devos D.P."/>
            <person name="Kaster A.-K."/>
            <person name="Ovreas L."/>
            <person name="Rohde M."/>
            <person name="Galperin M.Y."/>
            <person name="Jogler C."/>
        </authorList>
    </citation>
    <scope>NUCLEOTIDE SEQUENCE [LARGE SCALE GENOMIC DNA]</scope>
    <source>
        <strain evidence="3 4">Pan44</strain>
    </source>
</reference>
<dbReference type="Gene3D" id="3.40.50.11770">
    <property type="match status" value="1"/>
</dbReference>
<dbReference type="Pfam" id="PF18301">
    <property type="entry name" value="preATP-grasp_3"/>
    <property type="match status" value="1"/>
</dbReference>
<dbReference type="InterPro" id="IPR003806">
    <property type="entry name" value="ATP-grasp_PylC-type"/>
</dbReference>
<dbReference type="PROSITE" id="PS50975">
    <property type="entry name" value="ATP_GRASP"/>
    <property type="match status" value="1"/>
</dbReference>
<dbReference type="Gene3D" id="3.30.470.20">
    <property type="entry name" value="ATP-grasp fold, B domain"/>
    <property type="match status" value="1"/>
</dbReference>
<dbReference type="SUPFAM" id="SSF56059">
    <property type="entry name" value="Glutathione synthetase ATP-binding domain-like"/>
    <property type="match status" value="1"/>
</dbReference>
<dbReference type="OrthoDB" id="271331at2"/>
<dbReference type="KEGG" id="ccos:Pan44_38020"/>
<protein>
    <submittedName>
        <fullName evidence="3">Carbamoyl phosphate synthase-like protein</fullName>
    </submittedName>
</protein>